<reference evidence="4 5" key="1">
    <citation type="submission" date="2018-02" db="EMBL/GenBank/DDBJ databases">
        <title>Comparative genomes isolates from brazilian mangrove.</title>
        <authorList>
            <person name="Araujo J.E."/>
            <person name="Taketani R.G."/>
            <person name="Silva M.C.P."/>
            <person name="Loureco M.V."/>
            <person name="Andreote F.D."/>
        </authorList>
    </citation>
    <scope>NUCLEOTIDE SEQUENCE [LARGE SCALE GENOMIC DNA]</scope>
    <source>
        <strain evidence="4 5">Nap-Phe MGV</strain>
    </source>
</reference>
<keyword evidence="2" id="KW-1133">Transmembrane helix</keyword>
<keyword evidence="2" id="KW-0812">Transmembrane</keyword>
<feature type="transmembrane region" description="Helical" evidence="2">
    <location>
        <begin position="12"/>
        <end position="36"/>
    </location>
</feature>
<evidence type="ECO:0000256" key="2">
    <source>
        <dbReference type="SAM" id="Phobius"/>
    </source>
</evidence>
<dbReference type="InterPro" id="IPR036249">
    <property type="entry name" value="Thioredoxin-like_sf"/>
</dbReference>
<feature type="domain" description="Thioredoxin" evidence="3">
    <location>
        <begin position="132"/>
        <end position="219"/>
    </location>
</feature>
<protein>
    <recommendedName>
        <fullName evidence="3">Thioredoxin domain-containing protein</fullName>
    </recommendedName>
</protein>
<sequence>MADSSSRASCTFRLWAQIMGPFSVGYMTSTMVHFYFENLLLDMLGFMVTCLMMMGIAFYCMEMDQQKQRKQANEERRKRPEADPLEIGDKQPTADKLTTLRRVATRAKETFGQGKFPTTPPLPIADRQAFLAAREIVVVHFWAEWNHIDRQMDQNLKSVREKWEPQVCFVSCDTDDPGNLGFAKETAVINLPFLAIYVRGERVEQITGVRSSETIDEILEDLQRRLQKASD</sequence>
<feature type="region of interest" description="Disordered" evidence="1">
    <location>
        <begin position="70"/>
        <end position="91"/>
    </location>
</feature>
<gene>
    <name evidence="4" type="ORF">C5Y93_02965</name>
</gene>
<dbReference type="EMBL" id="PUHZ01000004">
    <property type="protein sequence ID" value="PQO47633.1"/>
    <property type="molecule type" value="Genomic_DNA"/>
</dbReference>
<dbReference type="AlphaFoldDB" id="A0A2S8GT90"/>
<feature type="transmembrane region" description="Helical" evidence="2">
    <location>
        <begin position="42"/>
        <end position="61"/>
    </location>
</feature>
<keyword evidence="2" id="KW-0472">Membrane</keyword>
<evidence type="ECO:0000313" key="4">
    <source>
        <dbReference type="EMBL" id="PQO47633.1"/>
    </source>
</evidence>
<dbReference type="RefSeq" id="WP_105333894.1">
    <property type="nucleotide sequence ID" value="NZ_PUHZ01000004.1"/>
</dbReference>
<proteinExistence type="predicted"/>
<comment type="caution">
    <text evidence="4">The sequence shown here is derived from an EMBL/GenBank/DDBJ whole genome shotgun (WGS) entry which is preliminary data.</text>
</comment>
<dbReference type="SUPFAM" id="SSF52833">
    <property type="entry name" value="Thioredoxin-like"/>
    <property type="match status" value="1"/>
</dbReference>
<dbReference type="OrthoDB" id="283718at2"/>
<dbReference type="Proteomes" id="UP000237819">
    <property type="component" value="Unassembled WGS sequence"/>
</dbReference>
<dbReference type="Pfam" id="PF00085">
    <property type="entry name" value="Thioredoxin"/>
    <property type="match status" value="1"/>
</dbReference>
<dbReference type="Gene3D" id="3.40.30.10">
    <property type="entry name" value="Glutaredoxin"/>
    <property type="match status" value="1"/>
</dbReference>
<evidence type="ECO:0000259" key="3">
    <source>
        <dbReference type="Pfam" id="PF00085"/>
    </source>
</evidence>
<organism evidence="4 5">
    <name type="scientific">Blastopirellula marina</name>
    <dbReference type="NCBI Taxonomy" id="124"/>
    <lineage>
        <taxon>Bacteria</taxon>
        <taxon>Pseudomonadati</taxon>
        <taxon>Planctomycetota</taxon>
        <taxon>Planctomycetia</taxon>
        <taxon>Pirellulales</taxon>
        <taxon>Pirellulaceae</taxon>
        <taxon>Blastopirellula</taxon>
    </lineage>
</organism>
<evidence type="ECO:0000313" key="5">
    <source>
        <dbReference type="Proteomes" id="UP000237819"/>
    </source>
</evidence>
<accession>A0A2S8GT90</accession>
<dbReference type="CDD" id="cd02947">
    <property type="entry name" value="TRX_family"/>
    <property type="match status" value="1"/>
</dbReference>
<name>A0A2S8GT90_9BACT</name>
<dbReference type="InterPro" id="IPR013766">
    <property type="entry name" value="Thioredoxin_domain"/>
</dbReference>
<evidence type="ECO:0000256" key="1">
    <source>
        <dbReference type="SAM" id="MobiDB-lite"/>
    </source>
</evidence>